<comment type="caution">
    <text evidence="4">The sequence shown here is derived from an EMBL/GenBank/DDBJ whole genome shotgun (WGS) entry which is preliminary data.</text>
</comment>
<keyword evidence="4" id="KW-0449">Lipoprotein</keyword>
<keyword evidence="5" id="KW-1185">Reference proteome</keyword>
<protein>
    <submittedName>
        <fullName evidence="4">Uncharacterized lipoprotein YddW (UPF0748 family)</fullName>
    </submittedName>
</protein>
<evidence type="ECO:0000313" key="4">
    <source>
        <dbReference type="EMBL" id="MBB6068984.1"/>
    </source>
</evidence>
<dbReference type="Gene3D" id="3.20.20.80">
    <property type="entry name" value="Glycosidases"/>
    <property type="match status" value="1"/>
</dbReference>
<feature type="domain" description="Glycosyl hydrolase-like 10" evidence="3">
    <location>
        <begin position="60"/>
        <end position="361"/>
    </location>
</feature>
<dbReference type="PANTHER" id="PTHR43405">
    <property type="entry name" value="GLYCOSYL HYDROLASE DIGH"/>
    <property type="match status" value="1"/>
</dbReference>
<keyword evidence="1 2" id="KW-0732">Signal</keyword>
<dbReference type="EMBL" id="JACHIA010000001">
    <property type="protein sequence ID" value="MBB6068984.1"/>
    <property type="molecule type" value="Genomic_DNA"/>
</dbReference>
<dbReference type="InterPro" id="IPR017853">
    <property type="entry name" value="GH"/>
</dbReference>
<dbReference type="AlphaFoldDB" id="A0A841GUV2"/>
<name>A0A841GUV2_9BACT</name>
<sequence>MAMAHAWRKMVVRGMMMVGAALAACTRPPPVQAPAPVEPVPAVAATAAPVDEQAPPLAREFRGVWVATVANIDWPSAPGLPVERQRAELIALLDRSQQLNLNAIVLQVRTAGDALYPSRLEPWSEYLTGTAGRAPQPAWDPLAFAVEESHRRGMELHAWFNPYRARHPSAKTPLPPGHIGREHPELVKRYGTHLWMDPGEPAVRAHSLAVVMDVVNRYDIDGVHIDDYFYPYPENDASGRPIDFPDDRSWRRYQQMHGLLSRNDWRRENVNLFVREMYAQVKAAKPWVKVGISPFGVYRPNHPVGIAPRGFDQYERLYADARLWFREGWMDYFTPQLYWPISRPDLSYPVLLRWWAEQNVTNRHLWPGNFTSRTFEGAPVRWRADEVTNQVWATRGQAGATGNVHFSMRAFQLNPDSLSEKLIAGPYAQQALVPASPWLGGDTLAAPTLAFRQAAGGAATVEIAPNGNAPRWWAVQARRGTEWSTRVVPGTARSYTFSTPADSVAPEAVVVSGIDRVGIQGRPAAVRGTGGQ</sequence>
<proteinExistence type="predicted"/>
<dbReference type="Proteomes" id="UP000582837">
    <property type="component" value="Unassembled WGS sequence"/>
</dbReference>
<feature type="chain" id="PRO_5033024744" evidence="2">
    <location>
        <begin position="24"/>
        <end position="532"/>
    </location>
</feature>
<accession>A0A841GUV2</accession>
<evidence type="ECO:0000259" key="3">
    <source>
        <dbReference type="Pfam" id="PF02638"/>
    </source>
</evidence>
<dbReference type="InterPro" id="IPR052177">
    <property type="entry name" value="Divisome_Glycosyl_Hydrolase"/>
</dbReference>
<gene>
    <name evidence="4" type="ORF">HNQ61_000595</name>
</gene>
<dbReference type="PANTHER" id="PTHR43405:SF1">
    <property type="entry name" value="GLYCOSYL HYDROLASE DIGH"/>
    <property type="match status" value="1"/>
</dbReference>
<organism evidence="4 5">
    <name type="scientific">Longimicrobium terrae</name>
    <dbReference type="NCBI Taxonomy" id="1639882"/>
    <lineage>
        <taxon>Bacteria</taxon>
        <taxon>Pseudomonadati</taxon>
        <taxon>Gemmatimonadota</taxon>
        <taxon>Longimicrobiia</taxon>
        <taxon>Longimicrobiales</taxon>
        <taxon>Longimicrobiaceae</taxon>
        <taxon>Longimicrobium</taxon>
    </lineage>
</organism>
<evidence type="ECO:0000256" key="2">
    <source>
        <dbReference type="SAM" id="SignalP"/>
    </source>
</evidence>
<evidence type="ECO:0000256" key="1">
    <source>
        <dbReference type="ARBA" id="ARBA00022729"/>
    </source>
</evidence>
<reference evidence="4 5" key="1">
    <citation type="submission" date="2020-08" db="EMBL/GenBank/DDBJ databases">
        <title>Genomic Encyclopedia of Type Strains, Phase IV (KMG-IV): sequencing the most valuable type-strain genomes for metagenomic binning, comparative biology and taxonomic classification.</title>
        <authorList>
            <person name="Goeker M."/>
        </authorList>
    </citation>
    <scope>NUCLEOTIDE SEQUENCE [LARGE SCALE GENOMIC DNA]</scope>
    <source>
        <strain evidence="4 5">DSM 29007</strain>
    </source>
</reference>
<evidence type="ECO:0000313" key="5">
    <source>
        <dbReference type="Proteomes" id="UP000582837"/>
    </source>
</evidence>
<dbReference type="RefSeq" id="WP_205761143.1">
    <property type="nucleotide sequence ID" value="NZ_JABDTL010000001.1"/>
</dbReference>
<dbReference type="SUPFAM" id="SSF51445">
    <property type="entry name" value="(Trans)glycosidases"/>
    <property type="match status" value="1"/>
</dbReference>
<dbReference type="InterPro" id="IPR003790">
    <property type="entry name" value="GHL10"/>
</dbReference>
<dbReference type="Pfam" id="PF02638">
    <property type="entry name" value="GHL10"/>
    <property type="match status" value="1"/>
</dbReference>
<feature type="signal peptide" evidence="2">
    <location>
        <begin position="1"/>
        <end position="23"/>
    </location>
</feature>